<name>A0A6M0RC94_9CLOT</name>
<organism evidence="1 2">
    <name type="scientific">Clostridium niameyense</name>
    <dbReference type="NCBI Taxonomy" id="1622073"/>
    <lineage>
        <taxon>Bacteria</taxon>
        <taxon>Bacillati</taxon>
        <taxon>Bacillota</taxon>
        <taxon>Clostridia</taxon>
        <taxon>Eubacteriales</taxon>
        <taxon>Clostridiaceae</taxon>
        <taxon>Clostridium</taxon>
    </lineage>
</organism>
<dbReference type="PIRSF" id="PIRSF030140">
    <property type="entry name" value="UCP030140"/>
    <property type="match status" value="1"/>
</dbReference>
<dbReference type="RefSeq" id="WP_163249711.1">
    <property type="nucleotide sequence ID" value="NZ_SXDP01000013.1"/>
</dbReference>
<dbReference type="SUPFAM" id="SSF101386">
    <property type="entry name" value="all-alpha NTP pyrophosphatases"/>
    <property type="match status" value="1"/>
</dbReference>
<evidence type="ECO:0000313" key="2">
    <source>
        <dbReference type="Proteomes" id="UP000473885"/>
    </source>
</evidence>
<comment type="caution">
    <text evidence="1">The sequence shown here is derived from an EMBL/GenBank/DDBJ whole genome shotgun (WGS) entry which is preliminary data.</text>
</comment>
<proteinExistence type="predicted"/>
<accession>A0A6M0RC94</accession>
<reference evidence="1 2" key="1">
    <citation type="submission" date="2019-04" db="EMBL/GenBank/DDBJ databases">
        <title>Genome sequencing of Clostridium botulinum Groups I-IV and Clostridium butyricum.</title>
        <authorList>
            <person name="Brunt J."/>
            <person name="Van Vliet A.H.M."/>
            <person name="Stringer S.C."/>
            <person name="Carter A.T."/>
            <person name="Peck M.W."/>
        </authorList>
    </citation>
    <scope>NUCLEOTIDE SEQUENCE [LARGE SCALE GENOMIC DNA]</scope>
    <source>
        <strain evidence="1 2">IFR 18/094</strain>
    </source>
</reference>
<keyword evidence="2" id="KW-1185">Reference proteome</keyword>
<dbReference type="Gene3D" id="1.10.4010.10">
    <property type="entry name" value="Type II deoxyuridine triphosphatase"/>
    <property type="match status" value="1"/>
</dbReference>
<dbReference type="EMBL" id="SXDP01000013">
    <property type="protein sequence ID" value="NEZ47823.1"/>
    <property type="molecule type" value="Genomic_DNA"/>
</dbReference>
<dbReference type="AlphaFoldDB" id="A0A6M0RC94"/>
<evidence type="ECO:0000313" key="1">
    <source>
        <dbReference type="EMBL" id="NEZ47823.1"/>
    </source>
</evidence>
<dbReference type="CDD" id="cd11527">
    <property type="entry name" value="NTP-PPase_dUTPase"/>
    <property type="match status" value="1"/>
</dbReference>
<sequence length="168" mass="19734">MLLKEMFESQKKLDRRIIKEHNLEGKDLFNNEIVAMVVELSECANEVRFFKHWSNKGPSAKEVILEEFVDVLHFGLSIGNMIGEYEILEHDYKATLNYKDLTDSFIEIVNTIGALQHKRNSKLGIVLYVQLMELLLNFGEKLGFTEKEIEMAYYKKNEVNHKRQDNNY</sequence>
<dbReference type="Proteomes" id="UP000473885">
    <property type="component" value="Unassembled WGS sequence"/>
</dbReference>
<dbReference type="InterPro" id="IPR014871">
    <property type="entry name" value="dUTPase/dCTP_pyrophosphatase"/>
</dbReference>
<gene>
    <name evidence="1" type="ORF">FDF74_11585</name>
</gene>
<protein>
    <submittedName>
        <fullName evidence="1">dUTPase</fullName>
    </submittedName>
</protein>
<dbReference type="Pfam" id="PF08761">
    <property type="entry name" value="dUTPase_2"/>
    <property type="match status" value="1"/>
</dbReference>
<dbReference type="InterPro" id="IPR016947">
    <property type="entry name" value="UCP030140"/>
</dbReference>